<dbReference type="SUPFAM" id="SSF51322">
    <property type="entry name" value="Cyanovirin-N"/>
    <property type="match status" value="1"/>
</dbReference>
<protein>
    <recommendedName>
        <fullName evidence="2">Cyanovirin-N domain-containing protein</fullName>
    </recommendedName>
</protein>
<dbReference type="InterPro" id="IPR036673">
    <property type="entry name" value="Cyanovirin-N_sf"/>
</dbReference>
<dbReference type="InterPro" id="IPR011058">
    <property type="entry name" value="Cyanovirin-N"/>
</dbReference>
<dbReference type="eggNOG" id="ENOG502T5VJ">
    <property type="taxonomic scope" value="Eukaryota"/>
</dbReference>
<dbReference type="AlphaFoldDB" id="A0A066Y1I2"/>
<proteinExistence type="predicted"/>
<gene>
    <name evidence="3" type="ORF">CSUB01_08832</name>
</gene>
<keyword evidence="4" id="KW-1185">Reference proteome</keyword>
<feature type="domain" description="Cyanovirin-N" evidence="2">
    <location>
        <begin position="43"/>
        <end position="145"/>
    </location>
</feature>
<comment type="caution">
    <text evidence="3">The sequence shown here is derived from an EMBL/GenBank/DDBJ whole genome shotgun (WGS) entry which is preliminary data.</text>
</comment>
<dbReference type="Gene3D" id="2.30.60.10">
    <property type="entry name" value="Cyanovirin-N"/>
    <property type="match status" value="1"/>
</dbReference>
<dbReference type="Pfam" id="PF08881">
    <property type="entry name" value="CVNH"/>
    <property type="match status" value="1"/>
</dbReference>
<dbReference type="OrthoDB" id="4826058at2759"/>
<evidence type="ECO:0000256" key="1">
    <source>
        <dbReference type="SAM" id="SignalP"/>
    </source>
</evidence>
<dbReference type="Proteomes" id="UP000027238">
    <property type="component" value="Unassembled WGS sequence"/>
</dbReference>
<keyword evidence="1" id="KW-0732">Signal</keyword>
<accession>A0A066Y1I2</accession>
<name>A0A066Y1I2_COLSU</name>
<dbReference type="HOGENOM" id="CLU_909163_0_0_1"/>
<dbReference type="EMBL" id="JMSE01000095">
    <property type="protein sequence ID" value="KDN71921.1"/>
    <property type="molecule type" value="Genomic_DNA"/>
</dbReference>
<evidence type="ECO:0000259" key="2">
    <source>
        <dbReference type="Pfam" id="PF08881"/>
    </source>
</evidence>
<feature type="signal peptide" evidence="1">
    <location>
        <begin position="1"/>
        <end position="23"/>
    </location>
</feature>
<reference evidence="4" key="1">
    <citation type="journal article" date="2014" name="Genome Announc.">
        <title>Draft genome sequence of Colletotrichum sublineola, a destructive pathogen of cultivated sorghum.</title>
        <authorList>
            <person name="Baroncelli R."/>
            <person name="Sanz-Martin J.M."/>
            <person name="Rech G.E."/>
            <person name="Sukno S.A."/>
            <person name="Thon M.R."/>
        </authorList>
    </citation>
    <scope>NUCLEOTIDE SEQUENCE [LARGE SCALE GENOMIC DNA]</scope>
    <source>
        <strain evidence="4">TX430BB</strain>
    </source>
</reference>
<sequence>MKFTVASVAAIAAVLASTSLTDAASVNRQIRDVFPTAVNEGGFAATCKNFAITRRAFNANTYFDINARCETFSGRELDNRLQLGLCLSNDHGVLRWSKRGNFDKTCQNCNIRKIAKNEVKLGCWCEPAHDKTIIWAEINLRLSVSHVDCLLIAAMTEAMIWTGLGPTGWHQLVSNGEEILSIINVSLDDDQRGMRSTIAIEELLKTAVFLEKHLAKHLKTSTSATASFYSTIKDLSVLSLVAGVNLGLRTNKSKSLLEVVADLRNQYSNLASENFAAVSQLLTTAEVQQIFHKKNTAAARRNDIMI</sequence>
<evidence type="ECO:0000313" key="4">
    <source>
        <dbReference type="Proteomes" id="UP000027238"/>
    </source>
</evidence>
<organism evidence="3 4">
    <name type="scientific">Colletotrichum sublineola</name>
    <name type="common">Sorghum anthracnose fungus</name>
    <dbReference type="NCBI Taxonomy" id="1173701"/>
    <lineage>
        <taxon>Eukaryota</taxon>
        <taxon>Fungi</taxon>
        <taxon>Dikarya</taxon>
        <taxon>Ascomycota</taxon>
        <taxon>Pezizomycotina</taxon>
        <taxon>Sordariomycetes</taxon>
        <taxon>Hypocreomycetidae</taxon>
        <taxon>Glomerellales</taxon>
        <taxon>Glomerellaceae</taxon>
        <taxon>Colletotrichum</taxon>
        <taxon>Colletotrichum graminicola species complex</taxon>
    </lineage>
</organism>
<evidence type="ECO:0000313" key="3">
    <source>
        <dbReference type="EMBL" id="KDN71921.1"/>
    </source>
</evidence>
<feature type="chain" id="PRO_5001634615" description="Cyanovirin-N domain-containing protein" evidence="1">
    <location>
        <begin position="24"/>
        <end position="306"/>
    </location>
</feature>